<dbReference type="RefSeq" id="WP_262564287.1">
    <property type="nucleotide sequence ID" value="NZ_JAPFCC010000001.1"/>
</dbReference>
<keyword evidence="2" id="KW-1185">Reference proteome</keyword>
<dbReference type="Proteomes" id="UP001209854">
    <property type="component" value="Unassembled WGS sequence"/>
</dbReference>
<name>A0ABT3MYS6_9GAMM</name>
<organism evidence="1 2">
    <name type="scientific">Endozoicomonas gorgoniicola</name>
    <dbReference type="NCBI Taxonomy" id="1234144"/>
    <lineage>
        <taxon>Bacteria</taxon>
        <taxon>Pseudomonadati</taxon>
        <taxon>Pseudomonadota</taxon>
        <taxon>Gammaproteobacteria</taxon>
        <taxon>Oceanospirillales</taxon>
        <taxon>Endozoicomonadaceae</taxon>
        <taxon>Endozoicomonas</taxon>
    </lineage>
</organism>
<evidence type="ECO:0000313" key="1">
    <source>
        <dbReference type="EMBL" id="MCW7554532.1"/>
    </source>
</evidence>
<comment type="caution">
    <text evidence="1">The sequence shown here is derived from an EMBL/GenBank/DDBJ whole genome shotgun (WGS) entry which is preliminary data.</text>
</comment>
<sequence>MIASISEQALTAVYLYRASAMNCGFDVNMLKKEGKKTGISPMAIISLGSHLVKILPTSPDPKIRQSHERAFNQANSMLPNVNWTDLMISRKVVV</sequence>
<gene>
    <name evidence="1" type="ORF">NX722_18265</name>
</gene>
<proteinExistence type="predicted"/>
<accession>A0ABT3MYS6</accession>
<evidence type="ECO:0000313" key="2">
    <source>
        <dbReference type="Proteomes" id="UP001209854"/>
    </source>
</evidence>
<protein>
    <submittedName>
        <fullName evidence="1">Uncharacterized protein</fullName>
    </submittedName>
</protein>
<reference evidence="1 2" key="1">
    <citation type="submission" date="2022-10" db="EMBL/GenBank/DDBJ databases">
        <title>High-quality genome sequences of two octocoral-associated bacteria, Endozoicomonas euniceicola EF212 and Endozoicomonas gorgoniicola PS125.</title>
        <authorList>
            <person name="Chiou Y.-J."/>
            <person name="Chen Y.-H."/>
        </authorList>
    </citation>
    <scope>NUCLEOTIDE SEQUENCE [LARGE SCALE GENOMIC DNA]</scope>
    <source>
        <strain evidence="1 2">PS125</strain>
    </source>
</reference>
<dbReference type="EMBL" id="JAPFCC010000001">
    <property type="protein sequence ID" value="MCW7554532.1"/>
    <property type="molecule type" value="Genomic_DNA"/>
</dbReference>